<evidence type="ECO:0000256" key="1">
    <source>
        <dbReference type="SAM" id="Phobius"/>
    </source>
</evidence>
<reference evidence="2 3" key="1">
    <citation type="submission" date="2019-05" db="EMBL/GenBank/DDBJ databases">
        <title>Another draft genome of Portunus trituberculatus and its Hox gene families provides insights of decapod evolution.</title>
        <authorList>
            <person name="Jeong J.-H."/>
            <person name="Song I."/>
            <person name="Kim S."/>
            <person name="Choi T."/>
            <person name="Kim D."/>
            <person name="Ryu S."/>
            <person name="Kim W."/>
        </authorList>
    </citation>
    <scope>NUCLEOTIDE SEQUENCE [LARGE SCALE GENOMIC DNA]</scope>
    <source>
        <tissue evidence="2">Muscle</tissue>
    </source>
</reference>
<keyword evidence="1" id="KW-0812">Transmembrane</keyword>
<gene>
    <name evidence="2" type="ORF">E2C01_046810</name>
</gene>
<keyword evidence="1" id="KW-1133">Transmembrane helix</keyword>
<dbReference type="Proteomes" id="UP000324222">
    <property type="component" value="Unassembled WGS sequence"/>
</dbReference>
<evidence type="ECO:0000313" key="3">
    <source>
        <dbReference type="Proteomes" id="UP000324222"/>
    </source>
</evidence>
<keyword evidence="3" id="KW-1185">Reference proteome</keyword>
<feature type="transmembrane region" description="Helical" evidence="1">
    <location>
        <begin position="95"/>
        <end position="119"/>
    </location>
</feature>
<proteinExistence type="predicted"/>
<organism evidence="2 3">
    <name type="scientific">Portunus trituberculatus</name>
    <name type="common">Swimming crab</name>
    <name type="synonym">Neptunus trituberculatus</name>
    <dbReference type="NCBI Taxonomy" id="210409"/>
    <lineage>
        <taxon>Eukaryota</taxon>
        <taxon>Metazoa</taxon>
        <taxon>Ecdysozoa</taxon>
        <taxon>Arthropoda</taxon>
        <taxon>Crustacea</taxon>
        <taxon>Multicrustacea</taxon>
        <taxon>Malacostraca</taxon>
        <taxon>Eumalacostraca</taxon>
        <taxon>Eucarida</taxon>
        <taxon>Decapoda</taxon>
        <taxon>Pleocyemata</taxon>
        <taxon>Brachyura</taxon>
        <taxon>Eubrachyura</taxon>
        <taxon>Portunoidea</taxon>
        <taxon>Portunidae</taxon>
        <taxon>Portuninae</taxon>
        <taxon>Portunus</taxon>
    </lineage>
</organism>
<sequence length="129" mass="14286">MKCCVVFRAYKTHSSGLWHEVILPTVYPRVAQCEGRGVTEHAEGGAWLWIHPTQGKCQRVSEFEIRGHTNPNFRCSALDHNDTPLTRVMASSLPLLPFLCILLFLVLAGMLVEVVMVVAGQPVCLPVMG</sequence>
<dbReference type="AlphaFoldDB" id="A0A5B7G5U1"/>
<evidence type="ECO:0000313" key="2">
    <source>
        <dbReference type="EMBL" id="MPC52929.1"/>
    </source>
</evidence>
<name>A0A5B7G5U1_PORTR</name>
<comment type="caution">
    <text evidence="2">The sequence shown here is derived from an EMBL/GenBank/DDBJ whole genome shotgun (WGS) entry which is preliminary data.</text>
</comment>
<dbReference type="EMBL" id="VSRR010011259">
    <property type="protein sequence ID" value="MPC52929.1"/>
    <property type="molecule type" value="Genomic_DNA"/>
</dbReference>
<keyword evidence="1" id="KW-0472">Membrane</keyword>
<protein>
    <submittedName>
        <fullName evidence="2">Uncharacterized protein</fullName>
    </submittedName>
</protein>
<accession>A0A5B7G5U1</accession>